<dbReference type="SUPFAM" id="SSF103473">
    <property type="entry name" value="MFS general substrate transporter"/>
    <property type="match status" value="1"/>
</dbReference>
<dbReference type="InterPro" id="IPR036259">
    <property type="entry name" value="MFS_trans_sf"/>
</dbReference>
<feature type="transmembrane region" description="Helical" evidence="5">
    <location>
        <begin position="269"/>
        <end position="289"/>
    </location>
</feature>
<dbReference type="GO" id="GO:0022857">
    <property type="term" value="F:transmembrane transporter activity"/>
    <property type="evidence" value="ECO:0007669"/>
    <property type="project" value="InterPro"/>
</dbReference>
<evidence type="ECO:0000259" key="6">
    <source>
        <dbReference type="PROSITE" id="PS50850"/>
    </source>
</evidence>
<dbReference type="GO" id="GO:0016020">
    <property type="term" value="C:membrane"/>
    <property type="evidence" value="ECO:0007669"/>
    <property type="project" value="UniProtKB-SubCell"/>
</dbReference>
<evidence type="ECO:0000256" key="5">
    <source>
        <dbReference type="SAM" id="Phobius"/>
    </source>
</evidence>
<dbReference type="AlphaFoldDB" id="A0A081RFD1"/>
<comment type="caution">
    <text evidence="7">The sequence shown here is derived from an EMBL/GenBank/DDBJ whole genome shotgun (WGS) entry which is preliminary data.</text>
</comment>
<evidence type="ECO:0000256" key="3">
    <source>
        <dbReference type="ARBA" id="ARBA00022989"/>
    </source>
</evidence>
<evidence type="ECO:0000313" key="8">
    <source>
        <dbReference type="Proteomes" id="UP000028411"/>
    </source>
</evidence>
<dbReference type="RefSeq" id="WP_081873319.1">
    <property type="nucleotide sequence ID" value="NZ_JFHR01000016.1"/>
</dbReference>
<sequence length="438" mass="46439">MKFTKTRPVSPDRTAATARLMVVILCLGQMLNYFDRSVVGLAATDIMRDLALTTADYGLLSGAFFGLYGLSGVVVGLTLSHRVRPRVLLTVMIAVWTITQFPIAIAPSLMMLMICRALLGAAESPSISTSVAAAHEWFPADRRSIPTAFIMIGPLLGSIVAPPILTTVMGAYGWKAGFVTCGLFSGLMLATLLAFGRDGPGMAIATPASPRSDHPRTVNRLWSAPAIIAVTAAGFSTYWVMSFAVAWLFPMLELGLGYDRVTASWLGSGVYILGAVLLLAASALSQALLKRGLNFRRAVVWPMLTCLVIGISAFLAAVAAPTNSMRFCLLAIAIAAGQPVTSAVPIIISAIAPLELRNRMLVVLLSLTSMAGMASPYLTGLLIDRQGFAGFVPAILLCAAVLLCGMLITLAFLHPDAAIKRIASRSRIVETEPRQALT</sequence>
<feature type="transmembrane region" description="Helical" evidence="5">
    <location>
        <begin position="391"/>
        <end position="413"/>
    </location>
</feature>
<keyword evidence="3 5" id="KW-1133">Transmembrane helix</keyword>
<feature type="transmembrane region" description="Helical" evidence="5">
    <location>
        <begin position="221"/>
        <end position="249"/>
    </location>
</feature>
<evidence type="ECO:0000256" key="4">
    <source>
        <dbReference type="ARBA" id="ARBA00023136"/>
    </source>
</evidence>
<protein>
    <submittedName>
        <fullName evidence="7">Hexuronate transporter ExuT</fullName>
    </submittedName>
</protein>
<dbReference type="InterPro" id="IPR020846">
    <property type="entry name" value="MFS_dom"/>
</dbReference>
<dbReference type="EMBL" id="JFHR01000016">
    <property type="protein sequence ID" value="KEQ53904.1"/>
    <property type="molecule type" value="Genomic_DNA"/>
</dbReference>
<keyword evidence="2 5" id="KW-0812">Transmembrane</keyword>
<reference evidence="7 8" key="1">
    <citation type="submission" date="2014-02" db="EMBL/GenBank/DDBJ databases">
        <title>Whole genome sequence of Sphingobium chlorophenolicum NBRC 16172.</title>
        <authorList>
            <person name="Gan H.M."/>
            <person name="Gan H.Y."/>
            <person name="Chew T.H."/>
            <person name="Savka M.A."/>
        </authorList>
    </citation>
    <scope>NUCLEOTIDE SEQUENCE [LARGE SCALE GENOMIC DNA]</scope>
    <source>
        <strain evidence="7 8">NBRC 16172</strain>
    </source>
</reference>
<dbReference type="InterPro" id="IPR011701">
    <property type="entry name" value="MFS"/>
</dbReference>
<proteinExistence type="predicted"/>
<feature type="transmembrane region" description="Helical" evidence="5">
    <location>
        <begin position="324"/>
        <end position="348"/>
    </location>
</feature>
<feature type="transmembrane region" description="Helical" evidence="5">
    <location>
        <begin position="171"/>
        <end position="195"/>
    </location>
</feature>
<accession>A0A081RFD1</accession>
<feature type="transmembrane region" description="Helical" evidence="5">
    <location>
        <begin position="360"/>
        <end position="379"/>
    </location>
</feature>
<dbReference type="PANTHER" id="PTHR11662:SF450">
    <property type="entry name" value="BLR1003 PROTEIN"/>
    <property type="match status" value="1"/>
</dbReference>
<feature type="domain" description="Major facilitator superfamily (MFS) profile" evidence="6">
    <location>
        <begin position="21"/>
        <end position="417"/>
    </location>
</feature>
<dbReference type="Gene3D" id="1.20.1250.20">
    <property type="entry name" value="MFS general substrate transporter like domains"/>
    <property type="match status" value="2"/>
</dbReference>
<comment type="subcellular location">
    <subcellularLocation>
        <location evidence="1">Membrane</location>
        <topology evidence="1">Multi-pass membrane protein</topology>
    </subcellularLocation>
</comment>
<name>A0A081RFD1_SPHCR</name>
<gene>
    <name evidence="7" type="ORF">BV95_01776</name>
</gene>
<evidence type="ECO:0000256" key="2">
    <source>
        <dbReference type="ARBA" id="ARBA00022692"/>
    </source>
</evidence>
<organism evidence="7 8">
    <name type="scientific">Sphingobium chlorophenolicum</name>
    <dbReference type="NCBI Taxonomy" id="46429"/>
    <lineage>
        <taxon>Bacteria</taxon>
        <taxon>Pseudomonadati</taxon>
        <taxon>Pseudomonadota</taxon>
        <taxon>Alphaproteobacteria</taxon>
        <taxon>Sphingomonadales</taxon>
        <taxon>Sphingomonadaceae</taxon>
        <taxon>Sphingobium</taxon>
    </lineage>
</organism>
<dbReference type="Proteomes" id="UP000028411">
    <property type="component" value="Unassembled WGS sequence"/>
</dbReference>
<feature type="transmembrane region" description="Helical" evidence="5">
    <location>
        <begin position="16"/>
        <end position="34"/>
    </location>
</feature>
<keyword evidence="4 5" id="KW-0472">Membrane</keyword>
<evidence type="ECO:0000313" key="7">
    <source>
        <dbReference type="EMBL" id="KEQ53904.1"/>
    </source>
</evidence>
<feature type="transmembrane region" description="Helical" evidence="5">
    <location>
        <begin position="145"/>
        <end position="165"/>
    </location>
</feature>
<feature type="transmembrane region" description="Helical" evidence="5">
    <location>
        <begin position="298"/>
        <end position="318"/>
    </location>
</feature>
<dbReference type="PATRIC" id="fig|46429.4.peg.1744"/>
<dbReference type="InterPro" id="IPR050382">
    <property type="entry name" value="MFS_Na/Anion_cotransporter"/>
</dbReference>
<evidence type="ECO:0000256" key="1">
    <source>
        <dbReference type="ARBA" id="ARBA00004141"/>
    </source>
</evidence>
<dbReference type="eggNOG" id="COG2271">
    <property type="taxonomic scope" value="Bacteria"/>
</dbReference>
<dbReference type="Pfam" id="PF07690">
    <property type="entry name" value="MFS_1"/>
    <property type="match status" value="1"/>
</dbReference>
<dbReference type="PANTHER" id="PTHR11662">
    <property type="entry name" value="SOLUTE CARRIER FAMILY 17"/>
    <property type="match status" value="1"/>
</dbReference>
<feature type="transmembrane region" description="Helical" evidence="5">
    <location>
        <begin position="57"/>
        <end position="80"/>
    </location>
</feature>
<feature type="transmembrane region" description="Helical" evidence="5">
    <location>
        <begin position="87"/>
        <end position="105"/>
    </location>
</feature>
<dbReference type="PROSITE" id="PS50850">
    <property type="entry name" value="MFS"/>
    <property type="match status" value="1"/>
</dbReference>
<dbReference type="OrthoDB" id="9794076at2"/>